<reference evidence="5" key="1">
    <citation type="journal article" date="2013" name="Nature">
        <title>Pan genome of the phytoplankton Emiliania underpins its global distribution.</title>
        <authorList>
            <person name="Read B.A."/>
            <person name="Kegel J."/>
            <person name="Klute M.J."/>
            <person name="Kuo A."/>
            <person name="Lefebvre S.C."/>
            <person name="Maumus F."/>
            <person name="Mayer C."/>
            <person name="Miller J."/>
            <person name="Monier A."/>
            <person name="Salamov A."/>
            <person name="Young J."/>
            <person name="Aguilar M."/>
            <person name="Claverie J.M."/>
            <person name="Frickenhaus S."/>
            <person name="Gonzalez K."/>
            <person name="Herman E.K."/>
            <person name="Lin Y.C."/>
            <person name="Napier J."/>
            <person name="Ogata H."/>
            <person name="Sarno A.F."/>
            <person name="Shmutz J."/>
            <person name="Schroeder D."/>
            <person name="de Vargas C."/>
            <person name="Verret F."/>
            <person name="von Dassow P."/>
            <person name="Valentin K."/>
            <person name="Van de Peer Y."/>
            <person name="Wheeler G."/>
            <person name="Dacks J.B."/>
            <person name="Delwiche C.F."/>
            <person name="Dyhrman S.T."/>
            <person name="Glockner G."/>
            <person name="John U."/>
            <person name="Richards T."/>
            <person name="Worden A.Z."/>
            <person name="Zhang X."/>
            <person name="Grigoriev I.V."/>
            <person name="Allen A.E."/>
            <person name="Bidle K."/>
            <person name="Borodovsky M."/>
            <person name="Bowler C."/>
            <person name="Brownlee C."/>
            <person name="Cock J.M."/>
            <person name="Elias M."/>
            <person name="Gladyshev V.N."/>
            <person name="Groth M."/>
            <person name="Guda C."/>
            <person name="Hadaegh A."/>
            <person name="Iglesias-Rodriguez M.D."/>
            <person name="Jenkins J."/>
            <person name="Jones B.M."/>
            <person name="Lawson T."/>
            <person name="Leese F."/>
            <person name="Lindquist E."/>
            <person name="Lobanov A."/>
            <person name="Lomsadze A."/>
            <person name="Malik S.B."/>
            <person name="Marsh M.E."/>
            <person name="Mackinder L."/>
            <person name="Mock T."/>
            <person name="Mueller-Roeber B."/>
            <person name="Pagarete A."/>
            <person name="Parker M."/>
            <person name="Probert I."/>
            <person name="Quesneville H."/>
            <person name="Raines C."/>
            <person name="Rensing S.A."/>
            <person name="Riano-Pachon D.M."/>
            <person name="Richier S."/>
            <person name="Rokitta S."/>
            <person name="Shiraiwa Y."/>
            <person name="Soanes D.M."/>
            <person name="van der Giezen M."/>
            <person name="Wahlund T.M."/>
            <person name="Williams B."/>
            <person name="Wilson W."/>
            <person name="Wolfe G."/>
            <person name="Wurch L.L."/>
        </authorList>
    </citation>
    <scope>NUCLEOTIDE SEQUENCE</scope>
</reference>
<dbReference type="GeneID" id="17265440"/>
<dbReference type="EnsemblProtists" id="EOD31119">
    <property type="protein sequence ID" value="EOD31119"/>
    <property type="gene ID" value="EMIHUDRAFT_203243"/>
</dbReference>
<dbReference type="KEGG" id="ehx:EMIHUDRAFT_117776"/>
<evidence type="ECO:0000313" key="5">
    <source>
        <dbReference type="Proteomes" id="UP000013827"/>
    </source>
</evidence>
<dbReference type="Pfam" id="PF00294">
    <property type="entry name" value="PfkB"/>
    <property type="match status" value="1"/>
</dbReference>
<proteinExistence type="predicted"/>
<organism evidence="4 5">
    <name type="scientific">Emiliania huxleyi (strain CCMP1516)</name>
    <dbReference type="NCBI Taxonomy" id="280463"/>
    <lineage>
        <taxon>Eukaryota</taxon>
        <taxon>Haptista</taxon>
        <taxon>Haptophyta</taxon>
        <taxon>Prymnesiophyceae</taxon>
        <taxon>Isochrysidales</taxon>
        <taxon>Noelaerhabdaceae</taxon>
        <taxon>Emiliania</taxon>
    </lineage>
</organism>
<dbReference type="KEGG" id="ehx:EMIHUDRAFT_203243"/>
<dbReference type="InterPro" id="IPR029056">
    <property type="entry name" value="Ribokinase-like"/>
</dbReference>
<dbReference type="PROSITE" id="PS00584">
    <property type="entry name" value="PFKB_KINASES_2"/>
    <property type="match status" value="1"/>
</dbReference>
<name>A0A0D3J8R0_EMIH1</name>
<dbReference type="HOGENOM" id="CLU_027634_3_0_1"/>
<dbReference type="InterPro" id="IPR052562">
    <property type="entry name" value="Ketohexokinase-related"/>
</dbReference>
<dbReference type="SUPFAM" id="SSF53613">
    <property type="entry name" value="Ribokinase-like"/>
    <property type="match status" value="1"/>
</dbReference>
<dbReference type="Gene3D" id="3.40.1190.20">
    <property type="match status" value="1"/>
</dbReference>
<dbReference type="InterPro" id="IPR011611">
    <property type="entry name" value="PfkB_dom"/>
</dbReference>
<dbReference type="AlphaFoldDB" id="A0A0D3J8R0"/>
<dbReference type="GeneID" id="17276392"/>
<keyword evidence="1" id="KW-0808">Transferase</keyword>
<feature type="domain" description="Carbohydrate kinase PfkB" evidence="3">
    <location>
        <begin position="21"/>
        <end position="343"/>
    </location>
</feature>
<dbReference type="GO" id="GO:0016301">
    <property type="term" value="F:kinase activity"/>
    <property type="evidence" value="ECO:0007669"/>
    <property type="project" value="UniProtKB-KW"/>
</dbReference>
<dbReference type="eggNOG" id="KOG2947">
    <property type="taxonomic scope" value="Eukaryota"/>
</dbReference>
<evidence type="ECO:0000313" key="4">
    <source>
        <dbReference type="EnsemblProtists" id="EOD19895"/>
    </source>
</evidence>
<keyword evidence="5" id="KW-1185">Reference proteome</keyword>
<dbReference type="RefSeq" id="XP_005772324.1">
    <property type="nucleotide sequence ID" value="XM_005772267.1"/>
</dbReference>
<dbReference type="InterPro" id="IPR002173">
    <property type="entry name" value="Carboh/pur_kinase_PfkB_CS"/>
</dbReference>
<dbReference type="STRING" id="2903.R1DZA4"/>
<evidence type="ECO:0000256" key="1">
    <source>
        <dbReference type="ARBA" id="ARBA00022679"/>
    </source>
</evidence>
<protein>
    <recommendedName>
        <fullName evidence="3">Carbohydrate kinase PfkB domain-containing protein</fullName>
    </recommendedName>
</protein>
<reference evidence="4" key="2">
    <citation type="submission" date="2024-10" db="UniProtKB">
        <authorList>
            <consortium name="EnsemblProtists"/>
        </authorList>
    </citation>
    <scope>IDENTIFICATION</scope>
</reference>
<dbReference type="PaxDb" id="2903-EOD19895"/>
<keyword evidence="2" id="KW-0418">Kinase</keyword>
<dbReference type="EnsemblProtists" id="EOD19895">
    <property type="protein sequence ID" value="EOD19895"/>
    <property type="gene ID" value="EMIHUDRAFT_117776"/>
</dbReference>
<accession>A0A0D3J8R0</accession>
<evidence type="ECO:0000256" key="2">
    <source>
        <dbReference type="ARBA" id="ARBA00022777"/>
    </source>
</evidence>
<dbReference type="Proteomes" id="UP000013827">
    <property type="component" value="Unassembled WGS sequence"/>
</dbReference>
<sequence>MSDSRAKCHFALVGGVYIDEIHEVAAYPSEDSAIRAASVQRRRGGNVGNSAAVLSQLDAGSVEWVGVVPANGGDGAVAFALDSLHAYNVRTERHERVQGEAIGMPTSMILSSRATGSRTIVSSRRGLRELCAEYFSREVLPALVREHPVLWLHFEGREPGSVARMVAEADRARLAAWRLSVEVEKPTFTPEAVLTLLAGADVAFVSREWVLRNAAALLGGEAASRQRQTERLDDCHLAIATLRALAGRSLAAAKRGSAGVTWVCAWGALGAFALTGVRDEGGRVVETCAVLAAASAVERVVDSVGAGDTFNAAVIASLAAGVGAGEALRAGCLVAGRKVAQAGFDGLTLPPS</sequence>
<dbReference type="PANTHER" id="PTHR42774">
    <property type="entry name" value="PHOSPHOTRANSFERASE SYSTEM TRANSPORT PROTEIN"/>
    <property type="match status" value="1"/>
</dbReference>
<dbReference type="OMA" id="CDYVVFS"/>
<dbReference type="PANTHER" id="PTHR42774:SF3">
    <property type="entry name" value="KETOHEXOKINASE"/>
    <property type="match status" value="1"/>
</dbReference>
<dbReference type="RefSeq" id="XP_005783548.1">
    <property type="nucleotide sequence ID" value="XM_005783491.1"/>
</dbReference>
<evidence type="ECO:0000259" key="3">
    <source>
        <dbReference type="Pfam" id="PF00294"/>
    </source>
</evidence>